<evidence type="ECO:0000256" key="1">
    <source>
        <dbReference type="SAM" id="MobiDB-lite"/>
    </source>
</evidence>
<gene>
    <name evidence="3" type="ORF">GCM10010529_00630</name>
</gene>
<feature type="signal peptide" evidence="2">
    <location>
        <begin position="1"/>
        <end position="29"/>
    </location>
</feature>
<protein>
    <submittedName>
        <fullName evidence="3">Uncharacterized protein</fullName>
    </submittedName>
</protein>
<proteinExistence type="predicted"/>
<feature type="region of interest" description="Disordered" evidence="1">
    <location>
        <begin position="129"/>
        <end position="162"/>
    </location>
</feature>
<dbReference type="EMBL" id="BAAAVT010000001">
    <property type="protein sequence ID" value="GAA3050429.1"/>
    <property type="molecule type" value="Genomic_DNA"/>
</dbReference>
<feature type="compositionally biased region" description="Gly residues" evidence="1">
    <location>
        <begin position="37"/>
        <end position="48"/>
    </location>
</feature>
<keyword evidence="4" id="KW-1185">Reference proteome</keyword>
<feature type="region of interest" description="Disordered" evidence="1">
    <location>
        <begin position="35"/>
        <end position="68"/>
    </location>
</feature>
<evidence type="ECO:0000256" key="2">
    <source>
        <dbReference type="SAM" id="SignalP"/>
    </source>
</evidence>
<keyword evidence="2" id="KW-0732">Signal</keyword>
<comment type="caution">
    <text evidence="3">The sequence shown here is derived from an EMBL/GenBank/DDBJ whole genome shotgun (WGS) entry which is preliminary data.</text>
</comment>
<organism evidence="3 4">
    <name type="scientific">Nesterenkonia aethiopica</name>
    <dbReference type="NCBI Taxonomy" id="269144"/>
    <lineage>
        <taxon>Bacteria</taxon>
        <taxon>Bacillati</taxon>
        <taxon>Actinomycetota</taxon>
        <taxon>Actinomycetes</taxon>
        <taxon>Micrococcales</taxon>
        <taxon>Micrococcaceae</taxon>
        <taxon>Nesterenkonia</taxon>
    </lineage>
</organism>
<evidence type="ECO:0000313" key="3">
    <source>
        <dbReference type="EMBL" id="GAA3050429.1"/>
    </source>
</evidence>
<name>A0ABP6LLF8_9MICC</name>
<feature type="compositionally biased region" description="Acidic residues" evidence="1">
    <location>
        <begin position="139"/>
        <end position="159"/>
    </location>
</feature>
<reference evidence="4" key="1">
    <citation type="journal article" date="2019" name="Int. J. Syst. Evol. Microbiol.">
        <title>The Global Catalogue of Microorganisms (GCM) 10K type strain sequencing project: providing services to taxonomists for standard genome sequencing and annotation.</title>
        <authorList>
            <consortium name="The Broad Institute Genomics Platform"/>
            <consortium name="The Broad Institute Genome Sequencing Center for Infectious Disease"/>
            <person name="Wu L."/>
            <person name="Ma J."/>
        </authorList>
    </citation>
    <scope>NUCLEOTIDE SEQUENCE [LARGE SCALE GENOMIC DNA]</scope>
    <source>
        <strain evidence="4">JCM 14309</strain>
    </source>
</reference>
<feature type="chain" id="PRO_5045910755" evidence="2">
    <location>
        <begin position="30"/>
        <end position="355"/>
    </location>
</feature>
<dbReference type="RefSeq" id="WP_344682201.1">
    <property type="nucleotide sequence ID" value="NZ_BAAAVT010000001.1"/>
</dbReference>
<dbReference type="Proteomes" id="UP001500236">
    <property type="component" value="Unassembled WGS sequence"/>
</dbReference>
<sequence>MSQSAPGRRRRRVVPVLAVGVALALTGCADDVAVRDSGGGGGAIGDPGGAQQLSAPEPEGSQLSHEEMREALESEFTGASITDTDDVLPGLRDLETELQRLRVNPQECKQYVVESASPLPDGALMAHAIQQDDGGSGDSDGDSDSDTDGESGGDSDSDGADGAREATVYSFTDWRSADAYLAGEEDGLQLCESYTVTRDVGGDESPFTEVALELLSVGTAADAGLGLTQEMTVGDESTHLVAVALRQGSQIVLVAEAPNEEPEDDDVEDLVEDLQEQAAVVLSELTGDDLSLEEDEEDTDGDDEGEEDTDGEDEGEENSDGEDEGEEDSNGEDSDEGADDAADADADEDSADQDS</sequence>
<evidence type="ECO:0000313" key="4">
    <source>
        <dbReference type="Proteomes" id="UP001500236"/>
    </source>
</evidence>
<feature type="compositionally biased region" description="Acidic residues" evidence="1">
    <location>
        <begin position="286"/>
        <end position="355"/>
    </location>
</feature>
<feature type="region of interest" description="Disordered" evidence="1">
    <location>
        <begin position="279"/>
        <end position="355"/>
    </location>
</feature>
<accession>A0ABP6LLF8</accession>